<name>A0AAV9XLB0_9PEZI</name>
<accession>A0AAV9XLB0</accession>
<organism evidence="1 2">
    <name type="scientific">Orbilia ellipsospora</name>
    <dbReference type="NCBI Taxonomy" id="2528407"/>
    <lineage>
        <taxon>Eukaryota</taxon>
        <taxon>Fungi</taxon>
        <taxon>Dikarya</taxon>
        <taxon>Ascomycota</taxon>
        <taxon>Pezizomycotina</taxon>
        <taxon>Orbiliomycetes</taxon>
        <taxon>Orbiliales</taxon>
        <taxon>Orbiliaceae</taxon>
        <taxon>Orbilia</taxon>
    </lineage>
</organism>
<proteinExistence type="predicted"/>
<reference evidence="1 2" key="1">
    <citation type="submission" date="2019-10" db="EMBL/GenBank/DDBJ databases">
        <authorList>
            <person name="Palmer J.M."/>
        </authorList>
    </citation>
    <scope>NUCLEOTIDE SEQUENCE [LARGE SCALE GENOMIC DNA]</scope>
    <source>
        <strain evidence="1 2">TWF694</strain>
    </source>
</reference>
<dbReference type="EMBL" id="JAVHJO010000002">
    <property type="protein sequence ID" value="KAK6542870.1"/>
    <property type="molecule type" value="Genomic_DNA"/>
</dbReference>
<sequence length="215" mass="24956">MLFYRDLAEIAPHSGKGISTETPMINTEILDRIRAHKAEWLRGDILGFEDNGIRFNHHTQGVPKNGPGRESMEEGVVVIMATGFKHPSLYILPTDYFEEPFMPPKWYLQCFPPQHLTICAENSTFVNGIGVMGNFHIVHIGMYTRMLLMFLLDPLTRPTEYWMKMWIKMTRWIKNKAPTGAFDFFTYSELIWWFVSASFTKFPGHWKPLSNAYIG</sequence>
<evidence type="ECO:0000313" key="1">
    <source>
        <dbReference type="EMBL" id="KAK6542870.1"/>
    </source>
</evidence>
<protein>
    <recommendedName>
        <fullName evidence="3">Flavin-containing monooxygenase</fullName>
    </recommendedName>
</protein>
<gene>
    <name evidence="1" type="ORF">TWF694_006809</name>
</gene>
<dbReference type="Proteomes" id="UP001365542">
    <property type="component" value="Unassembled WGS sequence"/>
</dbReference>
<evidence type="ECO:0008006" key="3">
    <source>
        <dbReference type="Google" id="ProtNLM"/>
    </source>
</evidence>
<comment type="caution">
    <text evidence="1">The sequence shown here is derived from an EMBL/GenBank/DDBJ whole genome shotgun (WGS) entry which is preliminary data.</text>
</comment>
<evidence type="ECO:0000313" key="2">
    <source>
        <dbReference type="Proteomes" id="UP001365542"/>
    </source>
</evidence>
<keyword evidence="2" id="KW-1185">Reference proteome</keyword>
<dbReference type="AlphaFoldDB" id="A0AAV9XLB0"/>